<protein>
    <recommendedName>
        <fullName evidence="4">DUF4233 domain-containing protein</fullName>
    </recommendedName>
</protein>
<dbReference type="RefSeq" id="WP_343995906.1">
    <property type="nucleotide sequence ID" value="NZ_BAAALG010000012.1"/>
</dbReference>
<sequence>MSTDQPTGVELPAEAKKSPRRAMCAAILSLEAIMLGLSSAVMITLADVEPAVALSIGLGLAVACFVVAGMLRAEWAYHAGTAIQVAAILLGFVVPTMFFLGALFALLWGSAIFLGRKIERERAEAWAKWAAEQ</sequence>
<dbReference type="EMBL" id="BAAALG010000012">
    <property type="protein sequence ID" value="GAA1109672.1"/>
    <property type="molecule type" value="Genomic_DNA"/>
</dbReference>
<dbReference type="InterPro" id="IPR025327">
    <property type="entry name" value="DUF4233"/>
</dbReference>
<organism evidence="2 3">
    <name type="scientific">Nocardioides dubius</name>
    <dbReference type="NCBI Taxonomy" id="317019"/>
    <lineage>
        <taxon>Bacteria</taxon>
        <taxon>Bacillati</taxon>
        <taxon>Actinomycetota</taxon>
        <taxon>Actinomycetes</taxon>
        <taxon>Propionibacteriales</taxon>
        <taxon>Nocardioidaceae</taxon>
        <taxon>Nocardioides</taxon>
    </lineage>
</organism>
<keyword evidence="3" id="KW-1185">Reference proteome</keyword>
<gene>
    <name evidence="2" type="ORF">GCM10009668_32640</name>
</gene>
<dbReference type="Proteomes" id="UP001501581">
    <property type="component" value="Unassembled WGS sequence"/>
</dbReference>
<feature type="transmembrane region" description="Helical" evidence="1">
    <location>
        <begin position="22"/>
        <end position="45"/>
    </location>
</feature>
<feature type="transmembrane region" description="Helical" evidence="1">
    <location>
        <begin position="51"/>
        <end position="71"/>
    </location>
</feature>
<feature type="transmembrane region" description="Helical" evidence="1">
    <location>
        <begin position="83"/>
        <end position="108"/>
    </location>
</feature>
<comment type="caution">
    <text evidence="2">The sequence shown here is derived from an EMBL/GenBank/DDBJ whole genome shotgun (WGS) entry which is preliminary data.</text>
</comment>
<keyword evidence="1" id="KW-1133">Transmembrane helix</keyword>
<proteinExistence type="predicted"/>
<evidence type="ECO:0000256" key="1">
    <source>
        <dbReference type="SAM" id="Phobius"/>
    </source>
</evidence>
<evidence type="ECO:0000313" key="2">
    <source>
        <dbReference type="EMBL" id="GAA1109672.1"/>
    </source>
</evidence>
<reference evidence="2 3" key="1">
    <citation type="journal article" date="2019" name="Int. J. Syst. Evol. Microbiol.">
        <title>The Global Catalogue of Microorganisms (GCM) 10K type strain sequencing project: providing services to taxonomists for standard genome sequencing and annotation.</title>
        <authorList>
            <consortium name="The Broad Institute Genomics Platform"/>
            <consortium name="The Broad Institute Genome Sequencing Center for Infectious Disease"/>
            <person name="Wu L."/>
            <person name="Ma J."/>
        </authorList>
    </citation>
    <scope>NUCLEOTIDE SEQUENCE [LARGE SCALE GENOMIC DNA]</scope>
    <source>
        <strain evidence="2 3">JCM 13008</strain>
    </source>
</reference>
<accession>A0ABN1TZ35</accession>
<keyword evidence="1" id="KW-0812">Transmembrane</keyword>
<evidence type="ECO:0008006" key="4">
    <source>
        <dbReference type="Google" id="ProtNLM"/>
    </source>
</evidence>
<name>A0ABN1TZ35_9ACTN</name>
<keyword evidence="1" id="KW-0472">Membrane</keyword>
<evidence type="ECO:0000313" key="3">
    <source>
        <dbReference type="Proteomes" id="UP001501581"/>
    </source>
</evidence>
<dbReference type="Pfam" id="PF14017">
    <property type="entry name" value="DUF4233"/>
    <property type="match status" value="1"/>
</dbReference>